<dbReference type="PANTHER" id="PTHR24291">
    <property type="entry name" value="CYTOCHROME P450 FAMILY 4"/>
    <property type="match status" value="1"/>
</dbReference>
<evidence type="ECO:0000313" key="10">
    <source>
        <dbReference type="EMBL" id="MFH4974773.1"/>
    </source>
</evidence>
<dbReference type="SUPFAM" id="SSF48264">
    <property type="entry name" value="Cytochrome P450"/>
    <property type="match status" value="1"/>
</dbReference>
<keyword evidence="6" id="KW-0408">Iron</keyword>
<evidence type="ECO:0000256" key="1">
    <source>
        <dbReference type="ARBA" id="ARBA00001971"/>
    </source>
</evidence>
<gene>
    <name evidence="10" type="ORF">AB6A40_001482</name>
</gene>
<reference evidence="10 11" key="1">
    <citation type="submission" date="2024-08" db="EMBL/GenBank/DDBJ databases">
        <title>Gnathostoma spinigerum genome.</title>
        <authorList>
            <person name="Gonzalez-Bertolin B."/>
            <person name="Monzon S."/>
            <person name="Zaballos A."/>
            <person name="Jimenez P."/>
            <person name="Dekumyoy P."/>
            <person name="Varona S."/>
            <person name="Cuesta I."/>
            <person name="Sumanam S."/>
            <person name="Adisakwattana P."/>
            <person name="Gasser R.B."/>
            <person name="Hernandez-Gonzalez A."/>
            <person name="Young N.D."/>
            <person name="Perteguer M.J."/>
        </authorList>
    </citation>
    <scope>NUCLEOTIDE SEQUENCE [LARGE SCALE GENOMIC DNA]</scope>
    <source>
        <strain evidence="10">AL3</strain>
        <tissue evidence="10">Liver</tissue>
    </source>
</reference>
<evidence type="ECO:0000256" key="4">
    <source>
        <dbReference type="ARBA" id="ARBA00022617"/>
    </source>
</evidence>
<feature type="transmembrane region" description="Helical" evidence="9">
    <location>
        <begin position="27"/>
        <end position="51"/>
    </location>
</feature>
<dbReference type="AlphaFoldDB" id="A0ABD6ED62"/>
<evidence type="ECO:0000256" key="6">
    <source>
        <dbReference type="ARBA" id="ARBA00023004"/>
    </source>
</evidence>
<evidence type="ECO:0000256" key="3">
    <source>
        <dbReference type="ARBA" id="ARBA00010617"/>
    </source>
</evidence>
<keyword evidence="11" id="KW-1185">Reference proteome</keyword>
<evidence type="ECO:0000313" key="11">
    <source>
        <dbReference type="Proteomes" id="UP001608902"/>
    </source>
</evidence>
<keyword evidence="4" id="KW-0479">Metal-binding</keyword>
<keyword evidence="7" id="KW-0560">Oxidoreductase</keyword>
<dbReference type="EMBL" id="JBGFUD010000558">
    <property type="protein sequence ID" value="MFH4974773.1"/>
    <property type="molecule type" value="Genomic_DNA"/>
</dbReference>
<evidence type="ECO:0008006" key="12">
    <source>
        <dbReference type="Google" id="ProtNLM"/>
    </source>
</evidence>
<comment type="similarity">
    <text evidence="3">Belongs to the cytochrome P450 family.</text>
</comment>
<dbReference type="InterPro" id="IPR036396">
    <property type="entry name" value="Cyt_P450_sf"/>
</dbReference>
<proteinExistence type="inferred from homology"/>
<evidence type="ECO:0000256" key="8">
    <source>
        <dbReference type="ARBA" id="ARBA00023136"/>
    </source>
</evidence>
<evidence type="ECO:0000256" key="5">
    <source>
        <dbReference type="ARBA" id="ARBA00022824"/>
    </source>
</evidence>
<protein>
    <recommendedName>
        <fullName evidence="12">Cytochrome P450</fullName>
    </recommendedName>
</protein>
<accession>A0ABD6ED62</accession>
<name>A0ABD6ED62_9BILA</name>
<keyword evidence="5" id="KW-0256">Endoplasmic reticulum</keyword>
<evidence type="ECO:0000256" key="7">
    <source>
        <dbReference type="ARBA" id="ARBA00023033"/>
    </source>
</evidence>
<dbReference type="GO" id="GO:0005789">
    <property type="term" value="C:endoplasmic reticulum membrane"/>
    <property type="evidence" value="ECO:0007669"/>
    <property type="project" value="UniProtKB-SubCell"/>
</dbReference>
<comment type="caution">
    <text evidence="10">The sequence shown here is derived from an EMBL/GenBank/DDBJ whole genome shotgun (WGS) entry which is preliminary data.</text>
</comment>
<evidence type="ECO:0000256" key="2">
    <source>
        <dbReference type="ARBA" id="ARBA00004586"/>
    </source>
</evidence>
<keyword evidence="7" id="KW-0503">Monooxygenase</keyword>
<dbReference type="GO" id="GO:0004497">
    <property type="term" value="F:monooxygenase activity"/>
    <property type="evidence" value="ECO:0007669"/>
    <property type="project" value="UniProtKB-KW"/>
</dbReference>
<dbReference type="Proteomes" id="UP001608902">
    <property type="component" value="Unassembled WGS sequence"/>
</dbReference>
<organism evidence="10 11">
    <name type="scientific">Gnathostoma spinigerum</name>
    <dbReference type="NCBI Taxonomy" id="75299"/>
    <lineage>
        <taxon>Eukaryota</taxon>
        <taxon>Metazoa</taxon>
        <taxon>Ecdysozoa</taxon>
        <taxon>Nematoda</taxon>
        <taxon>Chromadorea</taxon>
        <taxon>Rhabditida</taxon>
        <taxon>Spirurina</taxon>
        <taxon>Gnathostomatomorpha</taxon>
        <taxon>Gnathostomatoidea</taxon>
        <taxon>Gnathostomatidae</taxon>
        <taxon>Gnathostoma</taxon>
    </lineage>
</organism>
<evidence type="ECO:0000256" key="9">
    <source>
        <dbReference type="SAM" id="Phobius"/>
    </source>
</evidence>
<keyword evidence="8 9" id="KW-0472">Membrane</keyword>
<keyword evidence="4" id="KW-0349">Heme</keyword>
<dbReference type="PANTHER" id="PTHR24291:SF189">
    <property type="entry name" value="CYTOCHROME P450 4C3-RELATED"/>
    <property type="match status" value="1"/>
</dbReference>
<keyword evidence="9" id="KW-0812">Transmembrane</keyword>
<comment type="cofactor">
    <cofactor evidence="1">
        <name>heme</name>
        <dbReference type="ChEBI" id="CHEBI:30413"/>
    </cofactor>
</comment>
<keyword evidence="9" id="KW-1133">Transmembrane helix</keyword>
<dbReference type="InterPro" id="IPR050196">
    <property type="entry name" value="Cytochrome_P450_Monoox"/>
</dbReference>
<dbReference type="Pfam" id="PF00067">
    <property type="entry name" value="p450"/>
    <property type="match status" value="1"/>
</dbReference>
<comment type="subcellular location">
    <subcellularLocation>
        <location evidence="2">Endoplasmic reticulum membrane</location>
    </subcellularLocation>
</comment>
<dbReference type="Gene3D" id="1.10.630.10">
    <property type="entry name" value="Cytochrome P450"/>
    <property type="match status" value="1"/>
</dbReference>
<sequence>MVKKKRKFEDTNIEDNEKYRVKRATMIGLLVVFVVAVYFLIVYNRLLIAYIKDRYRFFSLINNLPGVSFRECIVELCKFSADGVEWSYQVEALYRRFAYRHEHGILRFWLGPYPLVFLCRAKSARVIYDSPTQIDKPKLYDAFGMLSPKGPLASNGDDWRLARKITLSAFFSDALFEYINVFNKNCRKLINNLDGFCESGETFDIHPILTNYTISTIIETAMGVSTEQKYTEFVAYNEALQRALKYMFLRIRNPLLWNSTFNWLVGHDEKIKKYCEVCKSLSRKVLQERRQYWEENGGIKPVDEMTKAEKKRLPFIDVLLSMEDKYQLTEEMILSQIDGIIAAGSDSMSNQIGFNLYLLGHRQQYQDKVYHEIRKVLGNSDRDITYADMDNLKYLWQNICETGRIIPNVVLQARKLSEDTEICKFAFSDCFIC</sequence>
<dbReference type="InterPro" id="IPR001128">
    <property type="entry name" value="Cyt_P450"/>
</dbReference>